<feature type="compositionally biased region" description="Gly residues" evidence="1">
    <location>
        <begin position="651"/>
        <end position="661"/>
    </location>
</feature>
<comment type="caution">
    <text evidence="2">The sequence shown here is derived from an EMBL/GenBank/DDBJ whole genome shotgun (WGS) entry which is preliminary data.</text>
</comment>
<feature type="region of interest" description="Disordered" evidence="1">
    <location>
        <begin position="105"/>
        <end position="135"/>
    </location>
</feature>
<feature type="compositionally biased region" description="Basic residues" evidence="1">
    <location>
        <begin position="23"/>
        <end position="33"/>
    </location>
</feature>
<dbReference type="Proteomes" id="UP001501371">
    <property type="component" value="Unassembled WGS sequence"/>
</dbReference>
<gene>
    <name evidence="2" type="ORF">GCM10009654_40700</name>
</gene>
<feature type="compositionally biased region" description="Low complexity" evidence="1">
    <location>
        <begin position="632"/>
        <end position="650"/>
    </location>
</feature>
<organism evidence="2 3">
    <name type="scientific">Streptomyces hebeiensis</name>
    <dbReference type="NCBI Taxonomy" id="229486"/>
    <lineage>
        <taxon>Bacteria</taxon>
        <taxon>Bacillati</taxon>
        <taxon>Actinomycetota</taxon>
        <taxon>Actinomycetes</taxon>
        <taxon>Kitasatosporales</taxon>
        <taxon>Streptomycetaceae</taxon>
        <taxon>Streptomyces</taxon>
    </lineage>
</organism>
<feature type="region of interest" description="Disordered" evidence="1">
    <location>
        <begin position="59"/>
        <end position="89"/>
    </location>
</feature>
<sequence>MTEGSADVMPLNWKARSAGEHRPGKRNRRRRVTAARVPAALTCAALSVLTVLSALSAPSAAGAGPAGAAPGRTAERPGATTDRLTDRLSDRGTVARLATGERLELTGRDAAGTSGAPSRARHLRIDPAPNRTAPGRYAYTVADGELSVRPVARRTAAAPTRVPLPGRGARASAVRTADAGTYPVTLTITHADVTTKTFTLWDRATWTPYPVNSDAGGPASTVELPPGDYFAVALHSDPGQPSYLLARTFEVTDAGLTVAFDQRAAKETAVTVSDDATAVRRGSAVWISVPGGDLAGFAGQGADKVYATPFSVPGAALRVHDVLVKRGTSASVPSPYRYDLTHAFTDTVPAAPVARVRTAQLAKTVTTVRAPKAGVGAALLSVPETGQWTGVYLDAPVRAGGTVTEYVTPGVTYARMLQYGTYEHALTLPDRTLPMPSAAASPGAANLAATNVAPTNASARETFGAAPFQPGPDQSGGSTRQGGKLSLYEPGTFTDAAGNAGGDERSRASYRLSHQGNTIVRADGLKPAQGVSASVPAGSRTYELEHTVTRKVPYARLSTLVRSEWSFASQDTSARAPLPLIGVGMTVSGLDARNTAGTDPVTVTARAVTRGSQAGETVTGIAYSTDDGGRWTDLPLTRTPLTDSSTRPGTGDPGAGPGAGAGASRMSVAGPGAGAGTASRAGTASARLPVPTTASFVSLRVTAVNDEGGSVRRTVLRAFAGPATQGDETVGGTRISGVTVNGGKPVVFTATGEQEFTARFTATDPAGVADGDLYLYHGPPDTPDGVLLATRPATCAPVTATTSTCEAAFAYVDPRLTLGRNALAGAWKAAVWARSNDGSGLADLRAASTVQLQRHSRLTVNAAPEPVRKGGTLTVTGGLSRADWEGAADPDGAYQGYAGQPVKLQFRATTATATAYATVKTVETGGTGELRTTVKATADGYWRFVFAGTPTTPAVTAAGDFVDVT</sequence>
<proteinExistence type="predicted"/>
<accession>A0ABP4FJ75</accession>
<evidence type="ECO:0008006" key="4">
    <source>
        <dbReference type="Google" id="ProtNLM"/>
    </source>
</evidence>
<feature type="region of interest" description="Disordered" evidence="1">
    <location>
        <begin position="1"/>
        <end position="33"/>
    </location>
</feature>
<keyword evidence="3" id="KW-1185">Reference proteome</keyword>
<evidence type="ECO:0000313" key="3">
    <source>
        <dbReference type="Proteomes" id="UP001501371"/>
    </source>
</evidence>
<feature type="region of interest" description="Disordered" evidence="1">
    <location>
        <begin position="620"/>
        <end position="686"/>
    </location>
</feature>
<dbReference type="EMBL" id="BAAAKV010000036">
    <property type="protein sequence ID" value="GAA1179300.1"/>
    <property type="molecule type" value="Genomic_DNA"/>
</dbReference>
<feature type="compositionally biased region" description="Low complexity" evidence="1">
    <location>
        <begin position="676"/>
        <end position="686"/>
    </location>
</feature>
<evidence type="ECO:0000313" key="2">
    <source>
        <dbReference type="EMBL" id="GAA1179300.1"/>
    </source>
</evidence>
<feature type="compositionally biased region" description="Low complexity" evidence="1">
    <location>
        <begin position="59"/>
        <end position="79"/>
    </location>
</feature>
<reference evidence="3" key="1">
    <citation type="journal article" date="2019" name="Int. J. Syst. Evol. Microbiol.">
        <title>The Global Catalogue of Microorganisms (GCM) 10K type strain sequencing project: providing services to taxonomists for standard genome sequencing and annotation.</title>
        <authorList>
            <consortium name="The Broad Institute Genomics Platform"/>
            <consortium name="The Broad Institute Genome Sequencing Center for Infectious Disease"/>
            <person name="Wu L."/>
            <person name="Ma J."/>
        </authorList>
    </citation>
    <scope>NUCLEOTIDE SEQUENCE [LARGE SCALE GENOMIC DNA]</scope>
    <source>
        <strain evidence="3">JCM 12696</strain>
    </source>
</reference>
<evidence type="ECO:0000256" key="1">
    <source>
        <dbReference type="SAM" id="MobiDB-lite"/>
    </source>
</evidence>
<protein>
    <recommendedName>
        <fullName evidence="4">Serine protease</fullName>
    </recommendedName>
</protein>
<name>A0ABP4FJ75_9ACTN</name>
<feature type="region of interest" description="Disordered" evidence="1">
    <location>
        <begin position="462"/>
        <end position="506"/>
    </location>
</feature>